<dbReference type="HOGENOM" id="CLU_019602_0_1_3"/>
<accession>B7KDY0</accession>
<dbReference type="EMBL" id="CP001291">
    <property type="protein sequence ID" value="ACK71678.1"/>
    <property type="molecule type" value="Genomic_DNA"/>
</dbReference>
<dbReference type="AlphaFoldDB" id="B7KDY0"/>
<dbReference type="InterPro" id="IPR001638">
    <property type="entry name" value="Solute-binding_3/MltF_N"/>
</dbReference>
<keyword evidence="7" id="KW-1185">Reference proteome</keyword>
<dbReference type="GO" id="GO:0005576">
    <property type="term" value="C:extracellular region"/>
    <property type="evidence" value="ECO:0007669"/>
    <property type="project" value="TreeGrafter"/>
</dbReference>
<dbReference type="SUPFAM" id="SSF53850">
    <property type="entry name" value="Periplasmic binding protein-like II"/>
    <property type="match status" value="1"/>
</dbReference>
<reference evidence="7" key="1">
    <citation type="journal article" date="2011" name="MBio">
        <title>Novel metabolic attributes of the genus Cyanothece, comprising a group of unicellular nitrogen-fixing Cyanobacteria.</title>
        <authorList>
            <person name="Bandyopadhyay A."/>
            <person name="Elvitigala T."/>
            <person name="Welsh E."/>
            <person name="Stockel J."/>
            <person name="Liberton M."/>
            <person name="Min H."/>
            <person name="Sherman L.A."/>
            <person name="Pakrasi H.B."/>
        </authorList>
    </citation>
    <scope>NUCLEOTIDE SEQUENCE [LARGE SCALE GENOMIC DNA]</scope>
    <source>
        <strain evidence="7">PCC 7424</strain>
    </source>
</reference>
<sequence>MKKLTLALLSLAFTLALPLKSGAETVLERVARTGVLTVGTPTDIVPLAYVNEQQELVGYSVDFLNLLKDQIQTQLGREIALQFVEITPSDGIPKLMSEEVDIICNAGFSWERDKFVDFSLSMGISGTQILVKQNTNLGSIDSLKGKRVAAIPKTIAEQVIRVSQPDATVVTVESMQQGFEAVEQGKVDAFAADGIILEGYQQTVSQPNAYKVVPEQPYNRQGIACMVPENNSKFLDTINFTIVRLMQGYLAQEPSSVEIIERWFGSQGIITVEPELIRNYFQDVINSREQIFIQQ</sequence>
<gene>
    <name evidence="6" type="ordered locus">PCC7424_3279</name>
</gene>
<protein>
    <submittedName>
        <fullName evidence="6">Extracellular solute-binding protein family 3</fullName>
    </submittedName>
</protein>
<dbReference type="Gene3D" id="3.40.190.10">
    <property type="entry name" value="Periplasmic binding protein-like II"/>
    <property type="match status" value="2"/>
</dbReference>
<dbReference type="GO" id="GO:0030288">
    <property type="term" value="C:outer membrane-bounded periplasmic space"/>
    <property type="evidence" value="ECO:0007669"/>
    <property type="project" value="TreeGrafter"/>
</dbReference>
<dbReference type="InterPro" id="IPR026358">
    <property type="entry name" value="Orph_peri_GRRM"/>
</dbReference>
<evidence type="ECO:0000313" key="7">
    <source>
        <dbReference type="Proteomes" id="UP000002384"/>
    </source>
</evidence>
<feature type="signal peptide" evidence="4">
    <location>
        <begin position="1"/>
        <end position="23"/>
    </location>
</feature>
<dbReference type="eggNOG" id="COG0834">
    <property type="taxonomic scope" value="Bacteria"/>
</dbReference>
<dbReference type="PANTHER" id="PTHR30085">
    <property type="entry name" value="AMINO ACID ABC TRANSPORTER PERMEASE"/>
    <property type="match status" value="1"/>
</dbReference>
<dbReference type="NCBIfam" id="TIGR04262">
    <property type="entry name" value="orph_peri_GRRM"/>
    <property type="match status" value="1"/>
</dbReference>
<dbReference type="CDD" id="cd13688">
    <property type="entry name" value="PBP2_GltI_DEBP"/>
    <property type="match status" value="1"/>
</dbReference>
<evidence type="ECO:0000313" key="6">
    <source>
        <dbReference type="EMBL" id="ACK71678.1"/>
    </source>
</evidence>
<name>B7KDY0_GLOC7</name>
<dbReference type="SMART" id="SM00062">
    <property type="entry name" value="PBPb"/>
    <property type="match status" value="1"/>
</dbReference>
<keyword evidence="2" id="KW-0813">Transport</keyword>
<feature type="chain" id="PRO_5002858895" evidence="4">
    <location>
        <begin position="24"/>
        <end position="295"/>
    </location>
</feature>
<dbReference type="STRING" id="65393.PCC7424_3279"/>
<dbReference type="KEGG" id="cyc:PCC7424_3279"/>
<organism evidence="6 7">
    <name type="scientific">Gloeothece citriformis (strain PCC 7424)</name>
    <name type="common">Cyanothece sp. (strain PCC 7424)</name>
    <dbReference type="NCBI Taxonomy" id="65393"/>
    <lineage>
        <taxon>Bacteria</taxon>
        <taxon>Bacillati</taxon>
        <taxon>Cyanobacteriota</taxon>
        <taxon>Cyanophyceae</taxon>
        <taxon>Oscillatoriophycideae</taxon>
        <taxon>Chroococcales</taxon>
        <taxon>Aphanothecaceae</taxon>
        <taxon>Gloeothece</taxon>
        <taxon>Gloeothece citriformis</taxon>
    </lineage>
</organism>
<dbReference type="Proteomes" id="UP000002384">
    <property type="component" value="Chromosome"/>
</dbReference>
<dbReference type="InterPro" id="IPR051455">
    <property type="entry name" value="Bact_solute-bind_prot3"/>
</dbReference>
<evidence type="ECO:0000259" key="5">
    <source>
        <dbReference type="SMART" id="SM00062"/>
    </source>
</evidence>
<evidence type="ECO:0000256" key="1">
    <source>
        <dbReference type="ARBA" id="ARBA00010333"/>
    </source>
</evidence>
<evidence type="ECO:0000256" key="4">
    <source>
        <dbReference type="SAM" id="SignalP"/>
    </source>
</evidence>
<evidence type="ECO:0000256" key="3">
    <source>
        <dbReference type="ARBA" id="ARBA00022729"/>
    </source>
</evidence>
<feature type="domain" description="Solute-binding protein family 3/N-terminal" evidence="5">
    <location>
        <begin position="35"/>
        <end position="267"/>
    </location>
</feature>
<dbReference type="PANTHER" id="PTHR30085:SF6">
    <property type="entry name" value="ABC TRANSPORTER GLUTAMINE-BINDING PROTEIN GLNH"/>
    <property type="match status" value="1"/>
</dbReference>
<proteinExistence type="inferred from homology"/>
<evidence type="ECO:0000256" key="2">
    <source>
        <dbReference type="ARBA" id="ARBA00022448"/>
    </source>
</evidence>
<keyword evidence="3 4" id="KW-0732">Signal</keyword>
<comment type="similarity">
    <text evidence="1">Belongs to the bacterial solute-binding protein 3 family.</text>
</comment>
<dbReference type="GO" id="GO:0006865">
    <property type="term" value="P:amino acid transport"/>
    <property type="evidence" value="ECO:0007669"/>
    <property type="project" value="TreeGrafter"/>
</dbReference>
<dbReference type="Pfam" id="PF00497">
    <property type="entry name" value="SBP_bac_3"/>
    <property type="match status" value="1"/>
</dbReference>
<dbReference type="RefSeq" id="WP_015955274.1">
    <property type="nucleotide sequence ID" value="NC_011729.1"/>
</dbReference>